<proteinExistence type="predicted"/>
<keyword evidence="2" id="KW-1185">Reference proteome</keyword>
<dbReference type="Proteomes" id="UP001057402">
    <property type="component" value="Chromosome 3"/>
</dbReference>
<evidence type="ECO:0000313" key="1">
    <source>
        <dbReference type="EMBL" id="KAI4383953.1"/>
    </source>
</evidence>
<protein>
    <submittedName>
        <fullName evidence="1">Uncharacterized protein</fullName>
    </submittedName>
</protein>
<evidence type="ECO:0000313" key="2">
    <source>
        <dbReference type="Proteomes" id="UP001057402"/>
    </source>
</evidence>
<organism evidence="1 2">
    <name type="scientific">Melastoma candidum</name>
    <dbReference type="NCBI Taxonomy" id="119954"/>
    <lineage>
        <taxon>Eukaryota</taxon>
        <taxon>Viridiplantae</taxon>
        <taxon>Streptophyta</taxon>
        <taxon>Embryophyta</taxon>
        <taxon>Tracheophyta</taxon>
        <taxon>Spermatophyta</taxon>
        <taxon>Magnoliopsida</taxon>
        <taxon>eudicotyledons</taxon>
        <taxon>Gunneridae</taxon>
        <taxon>Pentapetalae</taxon>
        <taxon>rosids</taxon>
        <taxon>malvids</taxon>
        <taxon>Myrtales</taxon>
        <taxon>Melastomataceae</taxon>
        <taxon>Melastomatoideae</taxon>
        <taxon>Melastomateae</taxon>
        <taxon>Melastoma</taxon>
    </lineage>
</organism>
<gene>
    <name evidence="1" type="ORF">MLD38_009731</name>
</gene>
<sequence>MESPSSQNPPPPSPISNPTTPTPTTGDVASTSSACTTYRKCKGKGGPDNSKFRYRGVRQRSWGKWVAEIREPRKRTRKWLGTFSTAEDAARAYDRAALILYGSKAQLNLQPSSSSPLSSSSRNSSSASTSSSSSSQTLRPLLPRPPGFSFNPSTSAPPFFLSPFCNSYSCPANPPFNNPEVGSNAEVVAPPAPLDIPTVAQLQQQYQCPYQRLYPEEAGVGEERGMEAATVGMLTTSYQPNPGGMEGRVEPQEGRVEPQQPQHNYVGEGYIPHSYDEYVDSLVGSVDASLTLKTSEGEMEAGAEVGGSDEAGAGTSWPGMWQPGNEDEYINPHGIWDSDYGNRSLFDI</sequence>
<comment type="caution">
    <text evidence="1">The sequence shown here is derived from an EMBL/GenBank/DDBJ whole genome shotgun (WGS) entry which is preliminary data.</text>
</comment>
<reference evidence="2" key="1">
    <citation type="journal article" date="2023" name="Front. Plant Sci.">
        <title>Chromosomal-level genome assembly of Melastoma candidum provides insights into trichome evolution.</title>
        <authorList>
            <person name="Zhong Y."/>
            <person name="Wu W."/>
            <person name="Sun C."/>
            <person name="Zou P."/>
            <person name="Liu Y."/>
            <person name="Dai S."/>
            <person name="Zhou R."/>
        </authorList>
    </citation>
    <scope>NUCLEOTIDE SEQUENCE [LARGE SCALE GENOMIC DNA]</scope>
</reference>
<name>A0ACB9RY47_9MYRT</name>
<dbReference type="EMBL" id="CM042882">
    <property type="protein sequence ID" value="KAI4383953.1"/>
    <property type="molecule type" value="Genomic_DNA"/>
</dbReference>
<accession>A0ACB9RY47</accession>